<keyword evidence="5" id="KW-1185">Reference proteome</keyword>
<dbReference type="Gene3D" id="3.40.50.720">
    <property type="entry name" value="NAD(P)-binding Rossmann-like Domain"/>
    <property type="match status" value="1"/>
</dbReference>
<name>A0A1S6U5R8_9BACT</name>
<sequence length="248" mass="27452">MKNTAFITGATSGFGEAIARRLNKEGYKIIALGRRKERLEKLASELNNVHIVPCDIRDKDSVFDAIKNLPDEFKDIEILVNNAGLALGQEAVIDASIDDFEVMIDTNIKGLIYVTKAVLPIMKNRKSGYIFNIGSVAGAWPYAGGNVYGATKSFVKQFSFNLRNDLKGLNIRVTEIAPGLCKTEFSEVRFRGDKAKSDAVYENTKFITADDISLIVSNCINMPASVNINTLEVMATTQTWAGFYFERD</sequence>
<dbReference type="InterPro" id="IPR020904">
    <property type="entry name" value="Sc_DH/Rdtase_CS"/>
</dbReference>
<dbReference type="PROSITE" id="PS00061">
    <property type="entry name" value="ADH_SHORT"/>
    <property type="match status" value="1"/>
</dbReference>
<organism evidence="4 5">
    <name type="scientific">Campylobacter pinnipediorum subsp. caledonicus</name>
    <dbReference type="NCBI Taxonomy" id="1874362"/>
    <lineage>
        <taxon>Bacteria</taxon>
        <taxon>Pseudomonadati</taxon>
        <taxon>Campylobacterota</taxon>
        <taxon>Epsilonproteobacteria</taxon>
        <taxon>Campylobacterales</taxon>
        <taxon>Campylobacteraceae</taxon>
        <taxon>Campylobacter</taxon>
    </lineage>
</organism>
<dbReference type="PIRSF" id="PIRSF000126">
    <property type="entry name" value="11-beta-HSD1"/>
    <property type="match status" value="1"/>
</dbReference>
<dbReference type="PRINTS" id="PR00080">
    <property type="entry name" value="SDRFAMILY"/>
</dbReference>
<keyword evidence="2" id="KW-0560">Oxidoreductase</keyword>
<proteinExistence type="inferred from homology"/>
<dbReference type="InterPro" id="IPR036291">
    <property type="entry name" value="NAD(P)-bd_dom_sf"/>
</dbReference>
<gene>
    <name evidence="4" type="ORF">CPIN18021_0160</name>
</gene>
<dbReference type="KEGG" id="cpin:CPIN18020_0158"/>
<dbReference type="Pfam" id="PF00106">
    <property type="entry name" value="adh_short"/>
    <property type="match status" value="1"/>
</dbReference>
<evidence type="ECO:0000256" key="2">
    <source>
        <dbReference type="ARBA" id="ARBA00023002"/>
    </source>
</evidence>
<evidence type="ECO:0000313" key="5">
    <source>
        <dbReference type="Proteomes" id="UP000190868"/>
    </source>
</evidence>
<dbReference type="GeneID" id="56565799"/>
<reference evidence="5" key="1">
    <citation type="submission" date="2016-09" db="EMBL/GenBank/DDBJ databases">
        <title>Comparative genomics of the Campylobacter concisus group.</title>
        <authorList>
            <person name="Miller W.G."/>
            <person name="Yee E."/>
            <person name="Chapman M.H."/>
            <person name="Huynh S."/>
            <person name="Bono J.L."/>
            <person name="On S.L.W."/>
            <person name="StLeger J."/>
            <person name="Foster G."/>
            <person name="Parker C.T."/>
        </authorList>
    </citation>
    <scope>NUCLEOTIDE SEQUENCE [LARGE SCALE GENOMIC DNA]</scope>
    <source>
        <strain evidence="5">RM18021</strain>
    </source>
</reference>
<evidence type="ECO:0000256" key="1">
    <source>
        <dbReference type="ARBA" id="ARBA00006484"/>
    </source>
</evidence>
<accession>A0A1S6U5R8</accession>
<protein>
    <submittedName>
        <fullName evidence="4">Short-chain dehydrogenase/reductase, subgroup 5</fullName>
    </submittedName>
</protein>
<dbReference type="Proteomes" id="UP000190868">
    <property type="component" value="Chromosome"/>
</dbReference>
<evidence type="ECO:0000256" key="3">
    <source>
        <dbReference type="RuleBase" id="RU000363"/>
    </source>
</evidence>
<dbReference type="InterPro" id="IPR002347">
    <property type="entry name" value="SDR_fam"/>
</dbReference>
<dbReference type="PRINTS" id="PR00081">
    <property type="entry name" value="GDHRDH"/>
</dbReference>
<dbReference type="PANTHER" id="PTHR42901">
    <property type="entry name" value="ALCOHOL DEHYDROGENASE"/>
    <property type="match status" value="1"/>
</dbReference>
<dbReference type="RefSeq" id="WP_078422746.1">
    <property type="nucleotide sequence ID" value="NZ_CP017018.1"/>
</dbReference>
<dbReference type="SUPFAM" id="SSF51735">
    <property type="entry name" value="NAD(P)-binding Rossmann-fold domains"/>
    <property type="match status" value="1"/>
</dbReference>
<dbReference type="FunFam" id="3.40.50.720:FF:000047">
    <property type="entry name" value="NADP-dependent L-serine/L-allo-threonine dehydrogenase"/>
    <property type="match status" value="1"/>
</dbReference>
<dbReference type="AlphaFoldDB" id="A0A1S6U5R8"/>
<dbReference type="EMBL" id="CP017258">
    <property type="protein sequence ID" value="AQW87020.1"/>
    <property type="molecule type" value="Genomic_DNA"/>
</dbReference>
<evidence type="ECO:0000313" key="4">
    <source>
        <dbReference type="EMBL" id="AQW87020.1"/>
    </source>
</evidence>
<comment type="similarity">
    <text evidence="1 3">Belongs to the short-chain dehydrogenases/reductases (SDR) family.</text>
</comment>
<dbReference type="GO" id="GO:0016616">
    <property type="term" value="F:oxidoreductase activity, acting on the CH-OH group of donors, NAD or NADP as acceptor"/>
    <property type="evidence" value="ECO:0007669"/>
    <property type="project" value="UniProtKB-ARBA"/>
</dbReference>
<dbReference type="PANTHER" id="PTHR42901:SF1">
    <property type="entry name" value="ALCOHOL DEHYDROGENASE"/>
    <property type="match status" value="1"/>
</dbReference>